<dbReference type="PROSITE" id="PS50977">
    <property type="entry name" value="HTH_TETR_2"/>
    <property type="match status" value="1"/>
</dbReference>
<evidence type="ECO:0000256" key="2">
    <source>
        <dbReference type="ARBA" id="ARBA00023125"/>
    </source>
</evidence>
<dbReference type="InterPro" id="IPR036271">
    <property type="entry name" value="Tet_transcr_reg_TetR-rel_C_sf"/>
</dbReference>
<accession>A0A6S6TA25</accession>
<dbReference type="Gene3D" id="1.10.10.60">
    <property type="entry name" value="Homeodomain-like"/>
    <property type="match status" value="1"/>
</dbReference>
<keyword evidence="1" id="KW-0805">Transcription regulation</keyword>
<dbReference type="SUPFAM" id="SSF48498">
    <property type="entry name" value="Tetracyclin repressor-like, C-terminal domain"/>
    <property type="match status" value="1"/>
</dbReference>
<name>A0A6S6TA25_9BACT</name>
<keyword evidence="2 4" id="KW-0238">DNA-binding</keyword>
<evidence type="ECO:0000259" key="5">
    <source>
        <dbReference type="PROSITE" id="PS50977"/>
    </source>
</evidence>
<proteinExistence type="predicted"/>
<gene>
    <name evidence="6" type="ORF">HELGO_WM40588</name>
</gene>
<protein>
    <recommendedName>
        <fullName evidence="5">HTH tetR-type domain-containing protein</fullName>
    </recommendedName>
</protein>
<dbReference type="Pfam" id="PF00440">
    <property type="entry name" value="TetR_N"/>
    <property type="match status" value="1"/>
</dbReference>
<dbReference type="InterPro" id="IPR009057">
    <property type="entry name" value="Homeodomain-like_sf"/>
</dbReference>
<dbReference type="PANTHER" id="PTHR47506">
    <property type="entry name" value="TRANSCRIPTIONAL REGULATORY PROTEIN"/>
    <property type="match status" value="1"/>
</dbReference>
<dbReference type="EMBL" id="CACVAZ010000081">
    <property type="protein sequence ID" value="CAA6813418.1"/>
    <property type="molecule type" value="Genomic_DNA"/>
</dbReference>
<reference evidence="6" key="1">
    <citation type="submission" date="2020-01" db="EMBL/GenBank/DDBJ databases">
        <authorList>
            <person name="Meier V. D."/>
            <person name="Meier V D."/>
        </authorList>
    </citation>
    <scope>NUCLEOTIDE SEQUENCE</scope>
    <source>
        <strain evidence="6">HLG_WM_MAG_02</strain>
    </source>
</reference>
<evidence type="ECO:0000256" key="1">
    <source>
        <dbReference type="ARBA" id="ARBA00023015"/>
    </source>
</evidence>
<dbReference type="InterPro" id="IPR011075">
    <property type="entry name" value="TetR_C"/>
</dbReference>
<evidence type="ECO:0000256" key="3">
    <source>
        <dbReference type="ARBA" id="ARBA00023163"/>
    </source>
</evidence>
<organism evidence="6">
    <name type="scientific">uncultured Sulfurovum sp</name>
    <dbReference type="NCBI Taxonomy" id="269237"/>
    <lineage>
        <taxon>Bacteria</taxon>
        <taxon>Pseudomonadati</taxon>
        <taxon>Campylobacterota</taxon>
        <taxon>Epsilonproteobacteria</taxon>
        <taxon>Campylobacterales</taxon>
        <taxon>Sulfurovaceae</taxon>
        <taxon>Sulfurovum</taxon>
        <taxon>environmental samples</taxon>
    </lineage>
</organism>
<dbReference type="PANTHER" id="PTHR47506:SF1">
    <property type="entry name" value="HTH-TYPE TRANSCRIPTIONAL REGULATOR YJDC"/>
    <property type="match status" value="1"/>
</dbReference>
<evidence type="ECO:0000256" key="4">
    <source>
        <dbReference type="PROSITE-ProRule" id="PRU00335"/>
    </source>
</evidence>
<dbReference type="Pfam" id="PF16925">
    <property type="entry name" value="TetR_C_13"/>
    <property type="match status" value="1"/>
</dbReference>
<dbReference type="Gene3D" id="1.10.357.10">
    <property type="entry name" value="Tetracycline Repressor, domain 2"/>
    <property type="match status" value="1"/>
</dbReference>
<feature type="DNA-binding region" description="H-T-H motif" evidence="4">
    <location>
        <begin position="43"/>
        <end position="62"/>
    </location>
</feature>
<evidence type="ECO:0000313" key="6">
    <source>
        <dbReference type="EMBL" id="CAA6813418.1"/>
    </source>
</evidence>
<dbReference type="SUPFAM" id="SSF46689">
    <property type="entry name" value="Homeodomain-like"/>
    <property type="match status" value="1"/>
</dbReference>
<sequence>MYYLVYNIFMKIQTRGRPKTFDETEALTAAMHYFWEHGYDNTSLDSLLQTMKIKKSSFYATFKSKEHLFSKSLALYRESMLIRLNTLNKEIGPKQTLLMLTNMTISELRESGKVKGCLLVNSGQECYKKYTQLSEQIALEFKFFQDLFSSFVKEAQEKKEILNPRDAPIIAGRYINTLNGLIVSIQAGISDAQIEDIVESLNEILQ</sequence>
<dbReference type="InterPro" id="IPR001647">
    <property type="entry name" value="HTH_TetR"/>
</dbReference>
<keyword evidence="3" id="KW-0804">Transcription</keyword>
<feature type="domain" description="HTH tetR-type" evidence="5">
    <location>
        <begin position="20"/>
        <end position="80"/>
    </location>
</feature>
<dbReference type="AlphaFoldDB" id="A0A6S6TA25"/>
<dbReference type="GO" id="GO:0003677">
    <property type="term" value="F:DNA binding"/>
    <property type="evidence" value="ECO:0007669"/>
    <property type="project" value="UniProtKB-UniRule"/>
</dbReference>